<dbReference type="InterPro" id="IPR004268">
    <property type="entry name" value="MurJ"/>
</dbReference>
<accession>A0ABZ0B494</accession>
<dbReference type="Pfam" id="PF03023">
    <property type="entry name" value="MurJ"/>
    <property type="match status" value="1"/>
</dbReference>
<dbReference type="PANTHER" id="PTHR47019">
    <property type="entry name" value="LIPID II FLIPPASE MURJ"/>
    <property type="match status" value="1"/>
</dbReference>
<comment type="function">
    <text evidence="8 10 11">Involved in peptidoglycan biosynthesis. Transports lipid-linked peptidoglycan precursors from the inner to the outer leaflet of the cytoplasmic membrane.</text>
</comment>
<keyword evidence="10" id="KW-0997">Cell inner membrane</keyword>
<dbReference type="PIRSF" id="PIRSF002869">
    <property type="entry name" value="MviN"/>
    <property type="match status" value="1"/>
</dbReference>
<evidence type="ECO:0000256" key="1">
    <source>
        <dbReference type="ARBA" id="ARBA00004651"/>
    </source>
</evidence>
<feature type="transmembrane region" description="Helical" evidence="10">
    <location>
        <begin position="108"/>
        <end position="132"/>
    </location>
</feature>
<evidence type="ECO:0000313" key="13">
    <source>
        <dbReference type="Proteomes" id="UP001302257"/>
    </source>
</evidence>
<feature type="transmembrane region" description="Helical" evidence="10">
    <location>
        <begin position="510"/>
        <end position="533"/>
    </location>
</feature>
<dbReference type="NCBIfam" id="TIGR01695">
    <property type="entry name" value="murJ_mviN"/>
    <property type="match status" value="1"/>
</dbReference>
<evidence type="ECO:0000256" key="7">
    <source>
        <dbReference type="ARBA" id="ARBA00023136"/>
    </source>
</evidence>
<evidence type="ECO:0000256" key="3">
    <source>
        <dbReference type="ARBA" id="ARBA00022692"/>
    </source>
</evidence>
<feature type="transmembrane region" description="Helical" evidence="10">
    <location>
        <begin position="412"/>
        <end position="433"/>
    </location>
</feature>
<keyword evidence="10 11" id="KW-0961">Cell wall biogenesis/degradation</keyword>
<keyword evidence="4 10" id="KW-0133">Cell shape</keyword>
<evidence type="ECO:0000256" key="8">
    <source>
        <dbReference type="ARBA" id="ARBA00060041"/>
    </source>
</evidence>
<feature type="transmembrane region" description="Helical" evidence="10">
    <location>
        <begin position="45"/>
        <end position="63"/>
    </location>
</feature>
<evidence type="ECO:0000256" key="9">
    <source>
        <dbReference type="ARBA" id="ARBA00061532"/>
    </source>
</evidence>
<keyword evidence="10 11" id="KW-0813">Transport</keyword>
<feature type="transmembrane region" description="Helical" evidence="10">
    <location>
        <begin position="342"/>
        <end position="368"/>
    </location>
</feature>
<keyword evidence="5 10" id="KW-0573">Peptidoglycan synthesis</keyword>
<feature type="transmembrane region" description="Helical" evidence="10">
    <location>
        <begin position="380"/>
        <end position="400"/>
    </location>
</feature>
<dbReference type="Proteomes" id="UP001302257">
    <property type="component" value="Chromosome"/>
</dbReference>
<evidence type="ECO:0000256" key="5">
    <source>
        <dbReference type="ARBA" id="ARBA00022984"/>
    </source>
</evidence>
<comment type="pathway">
    <text evidence="10">Cell wall biogenesis; peptidoglycan biosynthesis.</text>
</comment>
<evidence type="ECO:0000256" key="4">
    <source>
        <dbReference type="ARBA" id="ARBA00022960"/>
    </source>
</evidence>
<feature type="transmembrane region" description="Helical" evidence="10">
    <location>
        <begin position="176"/>
        <end position="196"/>
    </location>
</feature>
<evidence type="ECO:0000256" key="10">
    <source>
        <dbReference type="HAMAP-Rule" id="MF_02078"/>
    </source>
</evidence>
<dbReference type="PANTHER" id="PTHR47019:SF1">
    <property type="entry name" value="LIPID II FLIPPASE MURJ"/>
    <property type="match status" value="1"/>
</dbReference>
<feature type="transmembrane region" description="Helical" evidence="10">
    <location>
        <begin position="439"/>
        <end position="458"/>
    </location>
</feature>
<reference evidence="12 13" key="1">
    <citation type="submission" date="2023-08" db="EMBL/GenBank/DDBJ databases">
        <title>Rhodoferax potami sp. nov. and Rhodoferax mekongensis sp. nov., isolated from the Mekong River in Thailand.</title>
        <authorList>
            <person name="Kitikhun S."/>
            <person name="Charoenyingcharoen P."/>
            <person name="Siriarchawattana P."/>
            <person name="Likhitrattanapisal S."/>
            <person name="Nilsakha T."/>
            <person name="Chanpet A."/>
            <person name="Rattanawaree P."/>
            <person name="Ingsriswang S."/>
        </authorList>
    </citation>
    <scope>NUCLEOTIDE SEQUENCE [LARGE SCALE GENOMIC DNA]</scope>
    <source>
        <strain evidence="12 13">TBRC 17307</strain>
    </source>
</reference>
<feature type="transmembrane region" description="Helical" evidence="10">
    <location>
        <begin position="152"/>
        <end position="169"/>
    </location>
</feature>
<protein>
    <recommendedName>
        <fullName evidence="10">Probable lipid II flippase MurJ</fullName>
    </recommendedName>
</protein>
<comment type="similarity">
    <text evidence="9 10 11">Belongs to the MurJ/MviN family.</text>
</comment>
<evidence type="ECO:0000256" key="2">
    <source>
        <dbReference type="ARBA" id="ARBA00022475"/>
    </source>
</evidence>
<dbReference type="InterPro" id="IPR051050">
    <property type="entry name" value="Lipid_II_flippase_MurJ/MviN"/>
</dbReference>
<dbReference type="EMBL" id="CP132507">
    <property type="protein sequence ID" value="WNO06741.1"/>
    <property type="molecule type" value="Genomic_DNA"/>
</dbReference>
<evidence type="ECO:0000256" key="6">
    <source>
        <dbReference type="ARBA" id="ARBA00022989"/>
    </source>
</evidence>
<feature type="transmembrane region" description="Helical" evidence="10">
    <location>
        <begin position="208"/>
        <end position="230"/>
    </location>
</feature>
<proteinExistence type="inferred from homology"/>
<dbReference type="CDD" id="cd13123">
    <property type="entry name" value="MATE_MurJ_like"/>
    <property type="match status" value="1"/>
</dbReference>
<organism evidence="12 13">
    <name type="scientific">Rhodoferax mekongensis</name>
    <dbReference type="NCBI Taxonomy" id="3068341"/>
    <lineage>
        <taxon>Bacteria</taxon>
        <taxon>Pseudomonadati</taxon>
        <taxon>Pseudomonadota</taxon>
        <taxon>Betaproteobacteria</taxon>
        <taxon>Burkholderiales</taxon>
        <taxon>Comamonadaceae</taxon>
        <taxon>Rhodoferax</taxon>
    </lineage>
</organism>
<keyword evidence="7 10" id="KW-0472">Membrane</keyword>
<dbReference type="RefSeq" id="WP_313869411.1">
    <property type="nucleotide sequence ID" value="NZ_CP132507.1"/>
</dbReference>
<feature type="transmembrane region" description="Helical" evidence="10">
    <location>
        <begin position="303"/>
        <end position="321"/>
    </location>
</feature>
<keyword evidence="2 10" id="KW-1003">Cell membrane</keyword>
<dbReference type="HAMAP" id="MF_02078">
    <property type="entry name" value="MurJ_MviN"/>
    <property type="match status" value="1"/>
</dbReference>
<keyword evidence="13" id="KW-1185">Reference proteome</keyword>
<gene>
    <name evidence="10 12" type="primary">murJ</name>
    <name evidence="12" type="ORF">RAN89_14995</name>
</gene>
<keyword evidence="3 10" id="KW-0812">Transmembrane</keyword>
<dbReference type="PRINTS" id="PR01806">
    <property type="entry name" value="VIRFACTRMVIN"/>
</dbReference>
<keyword evidence="6 10" id="KW-1133">Transmembrane helix</keyword>
<feature type="transmembrane region" description="Helical" evidence="10">
    <location>
        <begin position="470"/>
        <end position="490"/>
    </location>
</feature>
<evidence type="ECO:0000313" key="12">
    <source>
        <dbReference type="EMBL" id="WNO06741.1"/>
    </source>
</evidence>
<name>A0ABZ0B494_9BURK</name>
<evidence type="ECO:0000256" key="11">
    <source>
        <dbReference type="PIRNR" id="PIRNR002869"/>
    </source>
</evidence>
<sequence>MAPLHFIGFSLAAATLPPVSLIKSVSTVSLWTLASRVTGLARELLVAAAFGASAMTDAFNVAFRIPNLFRRLFAEGAFSQAFVPVLAASKARDGEESTKLLVDKVASLLACALVLTCMVGVAAAPLLVWAMASGLQKDPAGYDAAVFMTRFMFPYIGFMSLVALSSGVLNTWKRFAVPAATPVLLNISSIAAAWLLVPWFREQGIQPIYAMAVGVMVGGLLQLLVQIPALNRIGMLPRFGLTVTALREAMADPETRRIGKLMLPALLGVSVAQISLLINTQIASHLPTGSVSWLTYADRLMEFPTAMLGVALGVVLMPQLAGARAKDDAAGYSALLDWGLRIVVLLAVPCSIGLLTFSKPIVSVLYHYGAFSATDVQQTTWALMGWGAGLVGIVAIKVLAPGYYASQDIKTPVRIAVVVLIATQLMNLALVPIFKQAGLSLSISLGAMLNAGWLLVGLMRRGSFQPLAGWGRFLLQVLAAAAVLVVYLLWAAGLVDWVALRAQPWLRIGWLTLLMGGAGVVYFGALWAAGLNVRQFLRR</sequence>
<feature type="transmembrane region" description="Helical" evidence="10">
    <location>
        <begin position="261"/>
        <end position="283"/>
    </location>
</feature>
<comment type="subcellular location">
    <subcellularLocation>
        <location evidence="10">Cell inner membrane</location>
        <topology evidence="10">Multi-pass membrane protein</topology>
    </subcellularLocation>
    <subcellularLocation>
        <location evidence="1">Cell membrane</location>
        <topology evidence="1">Multi-pass membrane protein</topology>
    </subcellularLocation>
</comment>